<dbReference type="Proteomes" id="UP000015453">
    <property type="component" value="Unassembled WGS sequence"/>
</dbReference>
<keyword evidence="8" id="KW-1185">Reference proteome</keyword>
<keyword evidence="2 4" id="KW-0328">Glycosyltransferase</keyword>
<comment type="caution">
    <text evidence="7">The sequence shown here is derived from an EMBL/GenBank/DDBJ whole genome shotgun (WGS) entry which is preliminary data.</text>
</comment>
<evidence type="ECO:0000313" key="7">
    <source>
        <dbReference type="EMBL" id="EPS66453.1"/>
    </source>
</evidence>
<dbReference type="InterPro" id="IPR002213">
    <property type="entry name" value="UDP_glucos_trans"/>
</dbReference>
<accession>S8DTH4</accession>
<proteinExistence type="inferred from homology"/>
<dbReference type="Pfam" id="PF26168">
    <property type="entry name" value="Glyco_transf_N"/>
    <property type="match status" value="1"/>
</dbReference>
<dbReference type="InterPro" id="IPR058980">
    <property type="entry name" value="Glyco_transf_N"/>
</dbReference>
<dbReference type="Gene3D" id="3.40.50.2000">
    <property type="entry name" value="Glycogen Phosphorylase B"/>
    <property type="match status" value="2"/>
</dbReference>
<dbReference type="GO" id="GO:0016138">
    <property type="term" value="P:glycoside biosynthetic process"/>
    <property type="evidence" value="ECO:0007669"/>
    <property type="project" value="UniProtKB-ARBA"/>
</dbReference>
<dbReference type="PANTHER" id="PTHR48044:SF48">
    <property type="entry name" value="GLYCOSYLTRANSFERASE"/>
    <property type="match status" value="1"/>
</dbReference>
<dbReference type="GO" id="GO:0008194">
    <property type="term" value="F:UDP-glycosyltransferase activity"/>
    <property type="evidence" value="ECO:0007669"/>
    <property type="project" value="InterPro"/>
</dbReference>
<dbReference type="InterPro" id="IPR035595">
    <property type="entry name" value="UDP_glycos_trans_CS"/>
</dbReference>
<dbReference type="OrthoDB" id="5835829at2759"/>
<organism evidence="7 8">
    <name type="scientific">Genlisea aurea</name>
    <dbReference type="NCBI Taxonomy" id="192259"/>
    <lineage>
        <taxon>Eukaryota</taxon>
        <taxon>Viridiplantae</taxon>
        <taxon>Streptophyta</taxon>
        <taxon>Embryophyta</taxon>
        <taxon>Tracheophyta</taxon>
        <taxon>Spermatophyta</taxon>
        <taxon>Magnoliopsida</taxon>
        <taxon>eudicotyledons</taxon>
        <taxon>Gunneridae</taxon>
        <taxon>Pentapetalae</taxon>
        <taxon>asterids</taxon>
        <taxon>lamiids</taxon>
        <taxon>Lamiales</taxon>
        <taxon>Lentibulariaceae</taxon>
        <taxon>Genlisea</taxon>
    </lineage>
</organism>
<dbReference type="EMBL" id="AUSU01003674">
    <property type="protein sequence ID" value="EPS66453.1"/>
    <property type="molecule type" value="Genomic_DNA"/>
</dbReference>
<evidence type="ECO:0000256" key="1">
    <source>
        <dbReference type="ARBA" id="ARBA00009995"/>
    </source>
</evidence>
<comment type="similarity">
    <text evidence="1 4">Belongs to the UDP-glycosyltransferase family.</text>
</comment>
<evidence type="ECO:0000256" key="4">
    <source>
        <dbReference type="RuleBase" id="RU003718"/>
    </source>
</evidence>
<evidence type="ECO:0000259" key="6">
    <source>
        <dbReference type="Pfam" id="PF26168"/>
    </source>
</evidence>
<dbReference type="AlphaFoldDB" id="S8DTH4"/>
<dbReference type="PROSITE" id="PS00375">
    <property type="entry name" value="UDPGT"/>
    <property type="match status" value="1"/>
</dbReference>
<dbReference type="SUPFAM" id="SSF53756">
    <property type="entry name" value="UDP-Glycosyltransferase/glycogen phosphorylase"/>
    <property type="match status" value="1"/>
</dbReference>
<dbReference type="EC" id="2.4.1.-" evidence="5"/>
<gene>
    <name evidence="7" type="ORF">M569_08324</name>
</gene>
<evidence type="ECO:0000313" key="8">
    <source>
        <dbReference type="Proteomes" id="UP000015453"/>
    </source>
</evidence>
<protein>
    <recommendedName>
        <fullName evidence="5">Glycosyltransferase</fullName>
        <ecNumber evidence="5">2.4.1.-</ecNumber>
    </recommendedName>
</protein>
<sequence length="447" mass="50309">VAVLMVPFPAQSHLNQLLQFSCIVSSYGLPVHYLSSAIHIHQVKSRVNGIDPRRIGAVRFKDLPHPPFDSPQPDPNSENNFPSQFFPAWYAAMAFREPFADYLRETCREYRRVVVVYDAGMAHVVRDAVSVENAESYAFRCLPAIFQAALSIGKELPPWFPELPSLQECVPEEMLRFVAQRGEALLLRDGDIHNTCRPIEAPYLEVVEREEILGRRKSWAIGPTFPSTLKNTRHDHECFRWLDGQEPNSVVYVSFGTTTSLTDEQIGEIAFGLRRSGAKFLWVLRDADKADIFDRETRRAELPREFEEEEEAEGVGVVVRDWVPQIDVLRHPSTGGFLSHCGWNSCMESMFAGVPMGAWPMHSDQPTNAVFICGVLGMGLMVRDWSRRTETVKASVVESCVRRLMTTSEGAELRRKAEELGGIVAQATRPGGASSLEMDSFIAHITR</sequence>
<feature type="non-terminal residue" evidence="7">
    <location>
        <position position="1"/>
    </location>
</feature>
<feature type="domain" description="Glycosyltransferase N-terminal" evidence="6">
    <location>
        <begin position="1"/>
        <end position="224"/>
    </location>
</feature>
<reference evidence="7 8" key="1">
    <citation type="journal article" date="2013" name="BMC Genomics">
        <title>The miniature genome of a carnivorous plant Genlisea aurea contains a low number of genes and short non-coding sequences.</title>
        <authorList>
            <person name="Leushkin E.V."/>
            <person name="Sutormin R.A."/>
            <person name="Nabieva E.R."/>
            <person name="Penin A.A."/>
            <person name="Kondrashov A.S."/>
            <person name="Logacheva M.D."/>
        </authorList>
    </citation>
    <scope>NUCLEOTIDE SEQUENCE [LARGE SCALE GENOMIC DNA]</scope>
</reference>
<dbReference type="PANTHER" id="PTHR48044">
    <property type="entry name" value="GLYCOSYLTRANSFERASE"/>
    <property type="match status" value="1"/>
</dbReference>
<keyword evidence="3 4" id="KW-0808">Transferase</keyword>
<name>S8DTH4_9LAMI</name>
<dbReference type="FunFam" id="3.40.50.2000:FF:000060">
    <property type="entry name" value="Glycosyltransferase"/>
    <property type="match status" value="1"/>
</dbReference>
<dbReference type="Pfam" id="PF00201">
    <property type="entry name" value="UDPGT"/>
    <property type="match status" value="1"/>
</dbReference>
<evidence type="ECO:0000256" key="3">
    <source>
        <dbReference type="ARBA" id="ARBA00022679"/>
    </source>
</evidence>
<evidence type="ECO:0000256" key="5">
    <source>
        <dbReference type="RuleBase" id="RU362057"/>
    </source>
</evidence>
<dbReference type="CDD" id="cd03784">
    <property type="entry name" value="GT1_Gtf-like"/>
    <property type="match status" value="1"/>
</dbReference>
<evidence type="ECO:0000256" key="2">
    <source>
        <dbReference type="ARBA" id="ARBA00022676"/>
    </source>
</evidence>